<dbReference type="Proteomes" id="UP001150603">
    <property type="component" value="Unassembled WGS sequence"/>
</dbReference>
<protein>
    <submittedName>
        <fullName evidence="1">Uncharacterized protein</fullName>
    </submittedName>
</protein>
<proteinExistence type="predicted"/>
<comment type="caution">
    <text evidence="1">The sequence shown here is derived from an EMBL/GenBank/DDBJ whole genome shotgun (WGS) entry which is preliminary data.</text>
</comment>
<evidence type="ECO:0000313" key="2">
    <source>
        <dbReference type="Proteomes" id="UP001150603"/>
    </source>
</evidence>
<dbReference type="EMBL" id="JANBPW010002796">
    <property type="protein sequence ID" value="KAJ1939595.1"/>
    <property type="molecule type" value="Genomic_DNA"/>
</dbReference>
<reference evidence="1" key="1">
    <citation type="submission" date="2022-07" db="EMBL/GenBank/DDBJ databases">
        <title>Phylogenomic reconstructions and comparative analyses of Kickxellomycotina fungi.</title>
        <authorList>
            <person name="Reynolds N.K."/>
            <person name="Stajich J.E."/>
            <person name="Barry K."/>
            <person name="Grigoriev I.V."/>
            <person name="Crous P."/>
            <person name="Smith M.E."/>
        </authorList>
    </citation>
    <scope>NUCLEOTIDE SEQUENCE</scope>
    <source>
        <strain evidence="1">NRRL 5244</strain>
    </source>
</reference>
<accession>A0ACC1J6H4</accession>
<feature type="non-terminal residue" evidence="1">
    <location>
        <position position="610"/>
    </location>
</feature>
<feature type="non-terminal residue" evidence="1">
    <location>
        <position position="1"/>
    </location>
</feature>
<gene>
    <name evidence="1" type="ORF">FBU59_004068</name>
</gene>
<name>A0ACC1J6H4_9FUNG</name>
<organism evidence="1 2">
    <name type="scientific">Linderina macrospora</name>
    <dbReference type="NCBI Taxonomy" id="4868"/>
    <lineage>
        <taxon>Eukaryota</taxon>
        <taxon>Fungi</taxon>
        <taxon>Fungi incertae sedis</taxon>
        <taxon>Zoopagomycota</taxon>
        <taxon>Kickxellomycotina</taxon>
        <taxon>Kickxellomycetes</taxon>
        <taxon>Kickxellales</taxon>
        <taxon>Kickxellaceae</taxon>
        <taxon>Linderina</taxon>
    </lineage>
</organism>
<keyword evidence="2" id="KW-1185">Reference proteome</keyword>
<sequence>PLRGSTSAQFGQSNAVSGAKRSASVLFSPTEEQRQRLRKLGLRLYGCAAASNTCQAAFADAMSLNSHLKLKHPAVARLIPSLQGASENTISLLLAGGGSPIPDTPLRTQPKPYRCAQPGCNHQYKNVNGLEYHIFHSRKSNNHLMIPGSSSGGASGGGGASSGRSADGGSADGGSSGGTPDAAVVDYSPIGDPLSSVVQGSAEPMLISTVQPARLDSSQPGSMTMPAGGSSTNDISMLVATGGHLQCSEVECLASFGSKLELRQHMTAHHPRPIRRAVKPSNRIKGTPLTPGGSGGSSSSRSVDQAPGPGFWNQSILSDVFDSAGNSGIGPMPTIPEGDVSTTSTAALAAAIGYGEGSQRNSVYEPPTLPPHAKPHLVFSINPQQQPLNAFAPVGSPSFMSAPALISETGGEPGSIGSYFNLVLNNQQQQQQPQTPFLSTTGQLEMVAQQQQQQQAATQNAGTPGANSTAASRLIQDMNASLDIQMMHNMLQQQQQQQQALFNHSNRSHGNLHLGGGGHTPGVISQDVSMEAVGGEDVADTQSPGYQQQHYPRSHRSDSIDLTSLATVPPGHSISMDAGAKQSVEDAAMHAAQNSFAAATAAMLSKPTQP</sequence>
<evidence type="ECO:0000313" key="1">
    <source>
        <dbReference type="EMBL" id="KAJ1939595.1"/>
    </source>
</evidence>